<gene>
    <name evidence="2" type="ORF">FB560_3867</name>
</gene>
<dbReference type="RefSeq" id="WP_141874308.1">
    <property type="nucleotide sequence ID" value="NZ_VFOX01000002.1"/>
</dbReference>
<reference evidence="2 3" key="1">
    <citation type="submission" date="2019-06" db="EMBL/GenBank/DDBJ databases">
        <title>Sequencing the genomes of 1000 actinobacteria strains.</title>
        <authorList>
            <person name="Klenk H.-P."/>
        </authorList>
    </citation>
    <scope>NUCLEOTIDE SEQUENCE [LARGE SCALE GENOMIC DNA]</scope>
    <source>
        <strain evidence="2 3">DSM 20169</strain>
    </source>
</reference>
<accession>A0A543BCB9</accession>
<evidence type="ECO:0000256" key="1">
    <source>
        <dbReference type="SAM" id="Phobius"/>
    </source>
</evidence>
<keyword evidence="1" id="KW-1133">Transmembrane helix</keyword>
<dbReference type="AlphaFoldDB" id="A0A543BCB9"/>
<dbReference type="EMBL" id="VFOX01000002">
    <property type="protein sequence ID" value="TQL82383.1"/>
    <property type="molecule type" value="Genomic_DNA"/>
</dbReference>
<feature type="transmembrane region" description="Helical" evidence="1">
    <location>
        <begin position="220"/>
        <end position="249"/>
    </location>
</feature>
<evidence type="ECO:0008006" key="4">
    <source>
        <dbReference type="Google" id="ProtNLM"/>
    </source>
</evidence>
<evidence type="ECO:0000313" key="2">
    <source>
        <dbReference type="EMBL" id="TQL82383.1"/>
    </source>
</evidence>
<feature type="transmembrane region" description="Helical" evidence="1">
    <location>
        <begin position="261"/>
        <end position="281"/>
    </location>
</feature>
<evidence type="ECO:0000313" key="3">
    <source>
        <dbReference type="Proteomes" id="UP000317209"/>
    </source>
</evidence>
<dbReference type="Proteomes" id="UP000317209">
    <property type="component" value="Unassembled WGS sequence"/>
</dbReference>
<keyword evidence="1" id="KW-0472">Membrane</keyword>
<dbReference type="OrthoDB" id="3831541at2"/>
<feature type="transmembrane region" description="Helical" evidence="1">
    <location>
        <begin position="301"/>
        <end position="321"/>
    </location>
</feature>
<organism evidence="2 3">
    <name type="scientific">Microbacterium saperdae</name>
    <dbReference type="NCBI Taxonomy" id="69368"/>
    <lineage>
        <taxon>Bacteria</taxon>
        <taxon>Bacillati</taxon>
        <taxon>Actinomycetota</taxon>
        <taxon>Actinomycetes</taxon>
        <taxon>Micrococcales</taxon>
        <taxon>Microbacteriaceae</taxon>
        <taxon>Microbacterium</taxon>
    </lineage>
</organism>
<sequence>MSSFPAIGFDPAPGDLAQLEDFVTGLSVGCDSVDDALAMLNGDDDAAWSGEAAVAFRAAMSEDFRPHLVDTGSALRTSRDALGAWVTQLSGYQARARALEEQAAVAAATVNRKATAKTNAVDAADDDDADPDALSKATTALATAQRELDDIVAAARSLKGEVDADAAVAAQQLVGASETLDAYAGNAFSNFLEGAGDWLADAGEWLMDNVVPILEDILRAALPIIAILSIFFPVLGTVALIMSIALVAIDGLQALTGRGSWTDFAVGALGLLAGGALGAAAKTLIGPGGAVLIPSIQRMTPALAGGGTAAGTLAVTLNINMSNMVANTYWMMSSAKDAHDNGQSFVESLGGPWQNLAERVDNTLQGDGPKTDDEL</sequence>
<keyword evidence="3" id="KW-1185">Reference proteome</keyword>
<keyword evidence="1" id="KW-0812">Transmembrane</keyword>
<name>A0A543BCB9_9MICO</name>
<proteinExistence type="predicted"/>
<protein>
    <recommendedName>
        <fullName evidence="4">Type VII secretion system (Wss) protein ESAT-6</fullName>
    </recommendedName>
</protein>
<comment type="caution">
    <text evidence="2">The sequence shown here is derived from an EMBL/GenBank/DDBJ whole genome shotgun (WGS) entry which is preliminary data.</text>
</comment>